<evidence type="ECO:0000256" key="1">
    <source>
        <dbReference type="ARBA" id="ARBA00008558"/>
    </source>
</evidence>
<dbReference type="EMBL" id="RQPJ01000003">
    <property type="protein sequence ID" value="RTE54083.1"/>
    <property type="molecule type" value="Genomic_DNA"/>
</dbReference>
<dbReference type="InterPro" id="IPR008928">
    <property type="entry name" value="6-hairpin_glycosidase_sf"/>
</dbReference>
<dbReference type="InterPro" id="IPR012341">
    <property type="entry name" value="6hp_glycosidase-like_sf"/>
</dbReference>
<dbReference type="Pfam" id="PF07221">
    <property type="entry name" value="GlcNAc_2-epim"/>
    <property type="match status" value="1"/>
</dbReference>
<dbReference type="RefSeq" id="WP_126162071.1">
    <property type="nucleotide sequence ID" value="NZ_RQPJ01000003.1"/>
</dbReference>
<comment type="caution">
    <text evidence="3">The sequence shown here is derived from an EMBL/GenBank/DDBJ whole genome shotgun (WGS) entry which is preliminary data.</text>
</comment>
<dbReference type="PANTHER" id="PTHR15108">
    <property type="entry name" value="N-ACYLGLUCOSAMINE-2-EPIMERASE"/>
    <property type="match status" value="1"/>
</dbReference>
<dbReference type="GO" id="GO:0005975">
    <property type="term" value="P:carbohydrate metabolic process"/>
    <property type="evidence" value="ECO:0007669"/>
    <property type="project" value="InterPro"/>
</dbReference>
<name>A0A3S0CLG5_9FLAO</name>
<organism evidence="3 4">
    <name type="scientific">Arenibacter aquaticus</name>
    <dbReference type="NCBI Taxonomy" id="2489054"/>
    <lineage>
        <taxon>Bacteria</taxon>
        <taxon>Pseudomonadati</taxon>
        <taxon>Bacteroidota</taxon>
        <taxon>Flavobacteriia</taxon>
        <taxon>Flavobacteriales</taxon>
        <taxon>Flavobacteriaceae</taxon>
        <taxon>Arenibacter</taxon>
    </lineage>
</organism>
<dbReference type="Proteomes" id="UP000267585">
    <property type="component" value="Unassembled WGS sequence"/>
</dbReference>
<accession>A0A3S0CLG5</accession>
<evidence type="ECO:0000313" key="3">
    <source>
        <dbReference type="EMBL" id="RTE54083.1"/>
    </source>
</evidence>
<dbReference type="InterPro" id="IPR010819">
    <property type="entry name" value="AGE/CE"/>
</dbReference>
<comment type="similarity">
    <text evidence="1">Belongs to the N-acylglucosamine 2-epimerase family.</text>
</comment>
<proteinExistence type="inferred from homology"/>
<keyword evidence="2 3" id="KW-0413">Isomerase</keyword>
<dbReference type="OrthoDB" id="618431at2"/>
<evidence type="ECO:0000256" key="2">
    <source>
        <dbReference type="ARBA" id="ARBA00023235"/>
    </source>
</evidence>
<dbReference type="Gene3D" id="1.50.10.10">
    <property type="match status" value="1"/>
</dbReference>
<dbReference type="AlphaFoldDB" id="A0A3S0CLG5"/>
<dbReference type="FunFam" id="1.50.10.10:FF:000021">
    <property type="entry name" value="N-acylglucosamine 2-epimerase"/>
    <property type="match status" value="1"/>
</dbReference>
<gene>
    <name evidence="3" type="ORF">EHW67_09160</name>
</gene>
<keyword evidence="4" id="KW-1185">Reference proteome</keyword>
<dbReference type="SUPFAM" id="SSF48208">
    <property type="entry name" value="Six-hairpin glycosidases"/>
    <property type="match status" value="1"/>
</dbReference>
<reference evidence="3 4" key="1">
    <citation type="submission" date="2018-11" db="EMBL/GenBank/DDBJ databases">
        <title>Arenibacter aquaticus sp.nov., a marine bacterium isolated from surface seawater in the South China Sea.</title>
        <authorList>
            <person name="Guo J."/>
            <person name="Sun J."/>
        </authorList>
    </citation>
    <scope>NUCLEOTIDE SEQUENCE [LARGE SCALE GENOMIC DNA]</scope>
    <source>
        <strain evidence="3 4">GUO666</strain>
    </source>
</reference>
<evidence type="ECO:0000313" key="4">
    <source>
        <dbReference type="Proteomes" id="UP000267585"/>
    </source>
</evidence>
<dbReference type="GO" id="GO:0016853">
    <property type="term" value="F:isomerase activity"/>
    <property type="evidence" value="ECO:0007669"/>
    <property type="project" value="UniProtKB-KW"/>
</dbReference>
<protein>
    <submittedName>
        <fullName evidence="3">AGE family epimerase/isomerase</fullName>
    </submittedName>
</protein>
<sequence>MKELINQYKNGLLEDVIPFWSRYSLDKVHGGYLTSLDRKGNVFDTDKYAWPIGRQVWTYSKLYNEVEKKPEWLEIAMSGAEFLVENGMDEDRKFYFSFDQKGNALKKPSNIYSDCFAALGFSQYYKASRNAKYKTLAREVYDRIEKRWSNPKHVFNKETGFRPMNCMGKLMLDANMALEMEGVLDDEKIVSLKSNSIHNLLTHHYDETLELFFENVAPDGSHPDTVDGRLIVPGHAVESMWMVIDLAAQTNDINTIEKATDITIKMLSYSWDDRFGGIYYFMDWKNKPMQWKLDWDQKLWWVHNEALIALLKAFHHTKRADVWFWFEKVHTYTWKYFPDPEFGEWYGYLNRRGEVLLDLKGSFKGCYHLPRSLFECWKTLEKIEHDNDKS</sequence>